<dbReference type="Pfam" id="PF24883">
    <property type="entry name" value="NPHP3_N"/>
    <property type="match status" value="1"/>
</dbReference>
<gene>
    <name evidence="4" type="ORF">E8E12_007068</name>
</gene>
<dbReference type="EMBL" id="SWKV01000022">
    <property type="protein sequence ID" value="KAF3041114.1"/>
    <property type="molecule type" value="Genomic_DNA"/>
</dbReference>
<organism evidence="4 5">
    <name type="scientific">Didymella heteroderae</name>
    <dbReference type="NCBI Taxonomy" id="1769908"/>
    <lineage>
        <taxon>Eukaryota</taxon>
        <taxon>Fungi</taxon>
        <taxon>Dikarya</taxon>
        <taxon>Ascomycota</taxon>
        <taxon>Pezizomycotina</taxon>
        <taxon>Dothideomycetes</taxon>
        <taxon>Pleosporomycetidae</taxon>
        <taxon>Pleosporales</taxon>
        <taxon>Pleosporineae</taxon>
        <taxon>Didymellaceae</taxon>
        <taxon>Didymella</taxon>
    </lineage>
</organism>
<dbReference type="Proteomes" id="UP000758155">
    <property type="component" value="Unassembled WGS sequence"/>
</dbReference>
<dbReference type="InterPro" id="IPR031350">
    <property type="entry name" value="Goodbye_dom"/>
</dbReference>
<comment type="caution">
    <text evidence="4">The sequence shown here is derived from an EMBL/GenBank/DDBJ whole genome shotgun (WGS) entry which is preliminary data.</text>
</comment>
<keyword evidence="5" id="KW-1185">Reference proteome</keyword>
<evidence type="ECO:0000256" key="1">
    <source>
        <dbReference type="ARBA" id="ARBA00022737"/>
    </source>
</evidence>
<dbReference type="Pfam" id="PF17109">
    <property type="entry name" value="Goodbye"/>
    <property type="match status" value="1"/>
</dbReference>
<feature type="domain" description="Fungal STAND N-terminal Goodbye" evidence="2">
    <location>
        <begin position="17"/>
        <end position="130"/>
    </location>
</feature>
<dbReference type="InterPro" id="IPR056884">
    <property type="entry name" value="NPHP3-like_N"/>
</dbReference>
<evidence type="ECO:0000259" key="2">
    <source>
        <dbReference type="Pfam" id="PF17109"/>
    </source>
</evidence>
<proteinExistence type="predicted"/>
<feature type="domain" description="Nephrocystin 3-like N-terminal" evidence="3">
    <location>
        <begin position="284"/>
        <end position="459"/>
    </location>
</feature>
<evidence type="ECO:0000313" key="4">
    <source>
        <dbReference type="EMBL" id="KAF3041114.1"/>
    </source>
</evidence>
<evidence type="ECO:0008006" key="6">
    <source>
        <dbReference type="Google" id="ProtNLM"/>
    </source>
</evidence>
<dbReference type="PANTHER" id="PTHR10039:SF17">
    <property type="entry name" value="FUNGAL STAND N-TERMINAL GOODBYE DOMAIN-CONTAINING PROTEIN-RELATED"/>
    <property type="match status" value="1"/>
</dbReference>
<reference evidence="4" key="1">
    <citation type="submission" date="2019-04" db="EMBL/GenBank/DDBJ databases">
        <title>Sequencing of skin fungus with MAO and IRED activity.</title>
        <authorList>
            <person name="Marsaioli A.J."/>
            <person name="Bonatto J.M.C."/>
            <person name="Reis Junior O."/>
        </authorList>
    </citation>
    <scope>NUCLEOTIDE SEQUENCE</scope>
    <source>
        <strain evidence="4">28M1</strain>
    </source>
</reference>
<dbReference type="PANTHER" id="PTHR10039">
    <property type="entry name" value="AMELOGENIN"/>
    <property type="match status" value="1"/>
</dbReference>
<accession>A0A9P4WTC9</accession>
<keyword evidence="1" id="KW-0677">Repeat</keyword>
<evidence type="ECO:0000313" key="5">
    <source>
        <dbReference type="Proteomes" id="UP000758155"/>
    </source>
</evidence>
<dbReference type="AlphaFoldDB" id="A0A9P4WTC9"/>
<name>A0A9P4WTC9_9PLEO</name>
<evidence type="ECO:0000259" key="3">
    <source>
        <dbReference type="Pfam" id="PF24883"/>
    </source>
</evidence>
<sequence>MAAIQTLTTDDDLDAAWTRVVHEFEKEAQSKPGGGRKLTIEEVLATIRPKDGVQSTKEKAKSVVHTILVCVQRFGDIVVTATSAIFAPSQQCFNALNFVIKKTQDYGKLFEDLTTLLERVSVFLETLRTYLDQDGVSTKLDKRLRPNIYRVREHFIVILTLTVRLTSRRSKIKAFTKLLLFSDDSGVSEALATLETRVSDVVRIQVAVIGQDLSETARNIRELKGDIDLMLAYDKKNADILGRIEARNVTKQSDETIRSFLSLDTFDLGMDRLATLNEQRIAETGSWLFSNNDTFTQWCDLAQPGSSTLFLAGKPQSGRSFLTCAVVEYLREKILTLNGDTGALLAYHFANLTSTTNDQSISLMNRVLRSAIWQIATSDTDFYRFVLDICERKPLLRTWEQVWRTFFIGYNPPRNIVLFVVFDGVESMTSQDVSAVGFFMSRIVQSTLNSRLHLRLFMTAPPLANSVLSSCSGLNHISLSTGLGQAKQVINISDVQQVIQTRLRNIPMFRQYQSLSNRQHYQRILDALSRNVQNDFNRLDLIFQELHHCLSIRQLDNILNQINEPIELKIRRQVEILNQTLTQDEIQEVKAIMVCIESFAVEDVNVDVQLVEQFVDCTLQATRLVPLGTSIEGRYHSPFEIKAPDLVCWRFDGLKTYLLEEFEDERTLSRISAKRGSRDAGLDPEELDLLERIVQTNFTNVFGTHGNVLFEKYGFEDFFRSKRGVHKATISFGDRSSRISALSVALKVLCVPDKSFQFGRVHYVAAKYLRQLLDNADRSVATIDEAQSISRWIVTLLRNDAIIDRWSANPRWSDSLLSCFGSMGHCEAFGVWLKGLEPSSALYDWSEKDWLRECNGDFWSYAIDRILLNWAKRKKVCDSVVSGFLHTDGSFVTLLKRIIEKLPTIDQTAAIRRCVEAQASTNFSELKRNEHKAAIDACTRILNDQPETWWALFFRAKMEIQCFRQDHQASIQNAQNDLSTVISLDLIEDDLYAKYYWSEMIPLLALSQAYLHNFTGVRMTFMRIMENDFENNLRLYDRLG</sequence>
<protein>
    <recommendedName>
        <fullName evidence="6">Fungal STAND N-terminal Goodbye domain-containing protein</fullName>
    </recommendedName>
</protein>
<dbReference type="OrthoDB" id="2913095at2759"/>